<feature type="binding site" evidence="6">
    <location>
        <begin position="36"/>
        <end position="41"/>
    </location>
    <ligand>
        <name>ATP</name>
        <dbReference type="ChEBI" id="CHEBI:30616"/>
    </ligand>
</feature>
<evidence type="ECO:0000256" key="3">
    <source>
        <dbReference type="ARBA" id="ARBA00022741"/>
    </source>
</evidence>
<comment type="catalytic activity">
    <reaction evidence="5 6">
        <text>cytidine(34) in tRNA(Ile2) + L-lysine + ATP = lysidine(34) in tRNA(Ile2) + AMP + diphosphate + H(+)</text>
        <dbReference type="Rhea" id="RHEA:43744"/>
        <dbReference type="Rhea" id="RHEA-COMP:10625"/>
        <dbReference type="Rhea" id="RHEA-COMP:10670"/>
        <dbReference type="ChEBI" id="CHEBI:15378"/>
        <dbReference type="ChEBI" id="CHEBI:30616"/>
        <dbReference type="ChEBI" id="CHEBI:32551"/>
        <dbReference type="ChEBI" id="CHEBI:33019"/>
        <dbReference type="ChEBI" id="CHEBI:82748"/>
        <dbReference type="ChEBI" id="CHEBI:83665"/>
        <dbReference type="ChEBI" id="CHEBI:456215"/>
        <dbReference type="EC" id="6.3.4.19"/>
    </reaction>
</comment>
<comment type="subcellular location">
    <subcellularLocation>
        <location evidence="6">Cytoplasm</location>
    </subcellularLocation>
</comment>
<dbReference type="PANTHER" id="PTHR43033">
    <property type="entry name" value="TRNA(ILE)-LYSIDINE SYNTHASE-RELATED"/>
    <property type="match status" value="1"/>
</dbReference>
<dbReference type="GO" id="GO:0005737">
    <property type="term" value="C:cytoplasm"/>
    <property type="evidence" value="ECO:0007669"/>
    <property type="project" value="UniProtKB-SubCell"/>
</dbReference>
<dbReference type="PANTHER" id="PTHR43033:SF1">
    <property type="entry name" value="TRNA(ILE)-LYSIDINE SYNTHASE-RELATED"/>
    <property type="match status" value="1"/>
</dbReference>
<dbReference type="Proteomes" id="UP000433050">
    <property type="component" value="Unassembled WGS sequence"/>
</dbReference>
<keyword evidence="4 6" id="KW-0067">ATP-binding</keyword>
<dbReference type="GO" id="GO:0006400">
    <property type="term" value="P:tRNA modification"/>
    <property type="evidence" value="ECO:0007669"/>
    <property type="project" value="UniProtKB-UniRule"/>
</dbReference>
<dbReference type="EMBL" id="CACSAS010000001">
    <property type="protein sequence ID" value="CAA0103840.1"/>
    <property type="molecule type" value="Genomic_DNA"/>
</dbReference>
<keyword evidence="9" id="KW-1185">Reference proteome</keyword>
<evidence type="ECO:0000256" key="2">
    <source>
        <dbReference type="ARBA" id="ARBA00022694"/>
    </source>
</evidence>
<keyword evidence="6" id="KW-0963">Cytoplasm</keyword>
<organism evidence="8 9">
    <name type="scientific">Starkeya nomas</name>
    <dbReference type="NCBI Taxonomy" id="2666134"/>
    <lineage>
        <taxon>Bacteria</taxon>
        <taxon>Pseudomonadati</taxon>
        <taxon>Pseudomonadota</taxon>
        <taxon>Alphaproteobacteria</taxon>
        <taxon>Hyphomicrobiales</taxon>
        <taxon>Xanthobacteraceae</taxon>
        <taxon>Starkeya</taxon>
    </lineage>
</organism>
<dbReference type="HAMAP" id="MF_01161">
    <property type="entry name" value="tRNA_Ile_lys_synt"/>
    <property type="match status" value="1"/>
</dbReference>
<sequence>MPGAEPAPDLHRLSEADLATFFAPFARHARVLLAVSGGPDSTALLLLARRWGLAAGAATELHVATVDHGLRAESRAEAEAVGALAARLGLPHAVLTLPAPLPKARLQEAARDARYEALVSHARALGAGAVATAHTLDDQAETVLFRLIRGSGIAGLAGMAAERELADIRLLRPLLGLPKAMLVGVCRQAGVAFVEDPSNRNPRFARVRLRALLPELAAEGLDAPSLARLAQRMARAEAALEAATDGAQARLWPAGEPFHIRRDAFAELPDEIGLRLLGRAVSAAGEGVVELGKLEALYGWIAALGAEGHGARTLAGAVVRVNRRALLVGPAPARRLPQRSR</sequence>
<evidence type="ECO:0000256" key="4">
    <source>
        <dbReference type="ARBA" id="ARBA00022840"/>
    </source>
</evidence>
<dbReference type="EC" id="6.3.4.19" evidence="6"/>
<gene>
    <name evidence="6 8" type="primary">tilS</name>
    <name evidence="8" type="ORF">STARVERO_03061</name>
</gene>
<comment type="similarity">
    <text evidence="6">Belongs to the tRNA(Ile)-lysidine synthase family.</text>
</comment>
<dbReference type="RefSeq" id="WP_159599815.1">
    <property type="nucleotide sequence ID" value="NZ_CACSAS010000001.1"/>
</dbReference>
<evidence type="ECO:0000256" key="6">
    <source>
        <dbReference type="HAMAP-Rule" id="MF_01161"/>
    </source>
</evidence>
<dbReference type="InterPro" id="IPR014729">
    <property type="entry name" value="Rossmann-like_a/b/a_fold"/>
</dbReference>
<proteinExistence type="inferred from homology"/>
<dbReference type="SUPFAM" id="SSF52402">
    <property type="entry name" value="Adenine nucleotide alpha hydrolases-like"/>
    <property type="match status" value="1"/>
</dbReference>
<dbReference type="CDD" id="cd01992">
    <property type="entry name" value="TilS_N"/>
    <property type="match status" value="1"/>
</dbReference>
<reference evidence="8 9" key="1">
    <citation type="submission" date="2019-12" db="EMBL/GenBank/DDBJ databases">
        <authorList>
            <person name="Reyes-Prieto M."/>
        </authorList>
    </citation>
    <scope>NUCLEOTIDE SEQUENCE [LARGE SCALE GENOMIC DNA]</scope>
    <source>
        <strain evidence="8">HF14-78462</strain>
    </source>
</reference>
<dbReference type="InterPro" id="IPR011063">
    <property type="entry name" value="TilS/TtcA_N"/>
</dbReference>
<dbReference type="InterPro" id="IPR012795">
    <property type="entry name" value="tRNA_Ile_lys_synt_N"/>
</dbReference>
<keyword evidence="3 6" id="KW-0547">Nucleotide-binding</keyword>
<dbReference type="NCBIfam" id="TIGR02432">
    <property type="entry name" value="lysidine_TilS_N"/>
    <property type="match status" value="1"/>
</dbReference>
<evidence type="ECO:0000259" key="7">
    <source>
        <dbReference type="Pfam" id="PF01171"/>
    </source>
</evidence>
<dbReference type="InterPro" id="IPR012094">
    <property type="entry name" value="tRNA_Ile_lys_synt"/>
</dbReference>
<dbReference type="Gene3D" id="3.40.50.620">
    <property type="entry name" value="HUPs"/>
    <property type="match status" value="1"/>
</dbReference>
<comment type="domain">
    <text evidence="6">The N-terminal region contains the highly conserved SGGXDS motif, predicted to be a P-loop motif involved in ATP binding.</text>
</comment>
<dbReference type="Pfam" id="PF01171">
    <property type="entry name" value="ATP_bind_3"/>
    <property type="match status" value="1"/>
</dbReference>
<dbReference type="AlphaFoldDB" id="A0A5S9PJH1"/>
<evidence type="ECO:0000313" key="9">
    <source>
        <dbReference type="Proteomes" id="UP000433050"/>
    </source>
</evidence>
<comment type="function">
    <text evidence="6">Ligates lysine onto the cytidine present at position 34 of the AUA codon-specific tRNA(Ile) that contains the anticodon CAU, in an ATP-dependent manner. Cytidine is converted to lysidine, thus changing the amino acid specificity of the tRNA from methionine to isoleucine.</text>
</comment>
<keyword evidence="2 6" id="KW-0819">tRNA processing</keyword>
<dbReference type="GO" id="GO:0005524">
    <property type="term" value="F:ATP binding"/>
    <property type="evidence" value="ECO:0007669"/>
    <property type="project" value="UniProtKB-UniRule"/>
</dbReference>
<evidence type="ECO:0000313" key="8">
    <source>
        <dbReference type="EMBL" id="CAA0103840.1"/>
    </source>
</evidence>
<evidence type="ECO:0000256" key="5">
    <source>
        <dbReference type="ARBA" id="ARBA00048539"/>
    </source>
</evidence>
<name>A0A5S9PJH1_9HYPH</name>
<evidence type="ECO:0000256" key="1">
    <source>
        <dbReference type="ARBA" id="ARBA00022598"/>
    </source>
</evidence>
<accession>A0A5S9PJH1</accession>
<protein>
    <recommendedName>
        <fullName evidence="6">tRNA(Ile)-lysidine synthase</fullName>
        <ecNumber evidence="6">6.3.4.19</ecNumber>
    </recommendedName>
    <alternativeName>
        <fullName evidence="6">tRNA(Ile)-2-lysyl-cytidine synthase</fullName>
    </alternativeName>
    <alternativeName>
        <fullName evidence="6">tRNA(Ile)-lysidine synthetase</fullName>
    </alternativeName>
</protein>
<keyword evidence="1 6" id="KW-0436">Ligase</keyword>
<feature type="domain" description="tRNA(Ile)-lysidine/2-thiocytidine synthase N-terminal" evidence="7">
    <location>
        <begin position="31"/>
        <end position="211"/>
    </location>
</feature>
<dbReference type="GO" id="GO:0032267">
    <property type="term" value="F:tRNA(Ile)-lysidine synthase activity"/>
    <property type="evidence" value="ECO:0007669"/>
    <property type="project" value="UniProtKB-EC"/>
</dbReference>